<reference evidence="7 8" key="1">
    <citation type="journal article" date="2012" name="J. Bacteriol.">
        <title>Genome sequence of Mycobacterium hassiacum DSM 44199, a rare source of heat-stable mycobacterial proteins.</title>
        <authorList>
            <person name="Tiago I."/>
            <person name="Maranha A."/>
            <person name="Mendes V."/>
            <person name="Alarico S."/>
            <person name="Moynihan P.J."/>
            <person name="Clarke A.J."/>
            <person name="Macedo-Ribeiro S."/>
            <person name="Pereira P.J."/>
            <person name="Empadinhas N."/>
        </authorList>
    </citation>
    <scope>NUCLEOTIDE SEQUENCE [LARGE SCALE GENOMIC DNA]</scope>
    <source>
        <strain evidence="8">DSM 44199 / CIP 105218 / JCM 12690 / 3849</strain>
    </source>
</reference>
<feature type="transmembrane region" description="Helical" evidence="6">
    <location>
        <begin position="487"/>
        <end position="507"/>
    </location>
</feature>
<feature type="region of interest" description="Disordered" evidence="5">
    <location>
        <begin position="526"/>
        <end position="579"/>
    </location>
</feature>
<dbReference type="Proteomes" id="UP000006265">
    <property type="component" value="Unassembled WGS sequence"/>
</dbReference>
<dbReference type="InterPro" id="IPR036259">
    <property type="entry name" value="MFS_trans_sf"/>
</dbReference>
<dbReference type="PROSITE" id="PS50850">
    <property type="entry name" value="MFS"/>
    <property type="match status" value="1"/>
</dbReference>
<evidence type="ECO:0000256" key="3">
    <source>
        <dbReference type="ARBA" id="ARBA00022989"/>
    </source>
</evidence>
<feature type="compositionally biased region" description="Low complexity" evidence="5">
    <location>
        <begin position="526"/>
        <end position="545"/>
    </location>
</feature>
<dbReference type="InterPro" id="IPR020846">
    <property type="entry name" value="MFS_dom"/>
</dbReference>
<dbReference type="Pfam" id="PF07690">
    <property type="entry name" value="MFS_1"/>
    <property type="match status" value="1"/>
</dbReference>
<evidence type="ECO:0000256" key="2">
    <source>
        <dbReference type="ARBA" id="ARBA00022692"/>
    </source>
</evidence>
<dbReference type="AlphaFoldDB" id="K5BHI6"/>
<feature type="transmembrane region" description="Helical" evidence="6">
    <location>
        <begin position="344"/>
        <end position="360"/>
    </location>
</feature>
<keyword evidence="3 6" id="KW-1133">Transmembrane helix</keyword>
<evidence type="ECO:0000256" key="5">
    <source>
        <dbReference type="SAM" id="MobiDB-lite"/>
    </source>
</evidence>
<organism evidence="7 8">
    <name type="scientific">Mycolicibacterium hassiacum (strain DSM 44199 / CIP 105218 / JCM 12690 / 3849)</name>
    <name type="common">Mycobacterium hassiacum</name>
    <dbReference type="NCBI Taxonomy" id="1122247"/>
    <lineage>
        <taxon>Bacteria</taxon>
        <taxon>Bacillati</taxon>
        <taxon>Actinomycetota</taxon>
        <taxon>Actinomycetes</taxon>
        <taxon>Mycobacteriales</taxon>
        <taxon>Mycobacteriaceae</taxon>
        <taxon>Mycolicibacterium</taxon>
    </lineage>
</organism>
<feature type="transmembrane region" description="Helical" evidence="6">
    <location>
        <begin position="213"/>
        <end position="230"/>
    </location>
</feature>
<dbReference type="CDD" id="cd17321">
    <property type="entry name" value="MFS_MMR_MDR_like"/>
    <property type="match status" value="1"/>
</dbReference>
<dbReference type="SUPFAM" id="SSF103473">
    <property type="entry name" value="MFS general substrate transporter"/>
    <property type="match status" value="1"/>
</dbReference>
<evidence type="ECO:0000313" key="8">
    <source>
        <dbReference type="Proteomes" id="UP000006265"/>
    </source>
</evidence>
<feature type="transmembrane region" description="Helical" evidence="6">
    <location>
        <begin position="25"/>
        <end position="45"/>
    </location>
</feature>
<sequence length="579" mass="60067">MVDTLPQPGQDIGVRVADLSKRARAWLLAVACMGVTLVISSMVALNAALPDIAVETKATQSQLTWVVDGYTLVLACLLLPAGALGDRYGRRGAMLFGLALFTAASAAPLVVTEPLVLIVSRMVAGVGAAFVMPATLSLITAAYPKDERNKAIGIWAGVAGSGAALGFLVAGALLHFWSWPSIFWAFTFCAGALFVLTCTVASSREHDAAPVDWPGAVLIGGAVAVFVYGVLEAPTRGWAHPVVYGCMAAGVVMAIAFGAVELRRRHPLLDVRLFARPDFTTGAVGVTTFFLANFGFFFVAMQYMQLLLGYSPLQTAFALTPLMVPVLLISVATPWYLPRIGLRASVATGLALIAAGLFYARTLDIGSPYVDLAVPLLIMATGIGLCTAPTTSAIMGAVPDEKQGVASAVNDTTREVGAALGIALAGSVLASEYANRLRPQLDTLPEPVRQAASNSLAEALEVAQRLGPQGLRVAESAQLAFMESMRVSLVVLAAVCAAAALFIALWAPGRNGRQFGFLERRIGPGPDLDPAAPAAEAAETGPETGSARDELGGPVSGHDDGGVRAAAGDGGQDRTVDNP</sequence>
<comment type="caution">
    <text evidence="7">The sequence shown here is derived from an EMBL/GenBank/DDBJ whole genome shotgun (WGS) entry which is preliminary data.</text>
</comment>
<feature type="transmembrane region" description="Helical" evidence="6">
    <location>
        <begin position="372"/>
        <end position="395"/>
    </location>
</feature>
<dbReference type="Gene3D" id="1.20.1720.10">
    <property type="entry name" value="Multidrug resistance protein D"/>
    <property type="match status" value="1"/>
</dbReference>
<feature type="transmembrane region" description="Helical" evidence="6">
    <location>
        <begin position="65"/>
        <end position="85"/>
    </location>
</feature>
<dbReference type="RefSeq" id="WP_005625406.1">
    <property type="nucleotide sequence ID" value="NZ_AMRA01000027.1"/>
</dbReference>
<accession>K5BHI6</accession>
<evidence type="ECO:0000313" key="7">
    <source>
        <dbReference type="EMBL" id="EKF24891.1"/>
    </source>
</evidence>
<feature type="transmembrane region" description="Helical" evidence="6">
    <location>
        <begin position="92"/>
        <end position="111"/>
    </location>
</feature>
<keyword evidence="8" id="KW-1185">Reference proteome</keyword>
<name>K5BHI6_MYCHD</name>
<evidence type="ECO:0000256" key="6">
    <source>
        <dbReference type="SAM" id="Phobius"/>
    </source>
</evidence>
<dbReference type="OrthoDB" id="9781469at2"/>
<feature type="transmembrane region" description="Helical" evidence="6">
    <location>
        <begin position="155"/>
        <end position="176"/>
    </location>
</feature>
<feature type="transmembrane region" description="Helical" evidence="6">
    <location>
        <begin position="316"/>
        <end position="337"/>
    </location>
</feature>
<dbReference type="eggNOG" id="COG0477">
    <property type="taxonomic scope" value="Bacteria"/>
</dbReference>
<feature type="transmembrane region" description="Helical" evidence="6">
    <location>
        <begin position="283"/>
        <end position="304"/>
    </location>
</feature>
<comment type="subcellular location">
    <subcellularLocation>
        <location evidence="1">Cell membrane</location>
        <topology evidence="1">Multi-pass membrane protein</topology>
    </subcellularLocation>
</comment>
<feature type="transmembrane region" description="Helical" evidence="6">
    <location>
        <begin position="123"/>
        <end position="143"/>
    </location>
</feature>
<keyword evidence="4 6" id="KW-0472">Membrane</keyword>
<dbReference type="PATRIC" id="fig|1122247.3.peg.1024"/>
<dbReference type="InterPro" id="IPR011701">
    <property type="entry name" value="MFS"/>
</dbReference>
<dbReference type="PRINTS" id="PR01036">
    <property type="entry name" value="TCRTETB"/>
</dbReference>
<dbReference type="GO" id="GO:0022857">
    <property type="term" value="F:transmembrane transporter activity"/>
    <property type="evidence" value="ECO:0007669"/>
    <property type="project" value="InterPro"/>
</dbReference>
<dbReference type="PANTHER" id="PTHR42718:SF42">
    <property type="entry name" value="EXPORT PROTEIN"/>
    <property type="match status" value="1"/>
</dbReference>
<proteinExistence type="predicted"/>
<evidence type="ECO:0000256" key="4">
    <source>
        <dbReference type="ARBA" id="ARBA00023136"/>
    </source>
</evidence>
<dbReference type="GO" id="GO:0005886">
    <property type="term" value="C:plasma membrane"/>
    <property type="evidence" value="ECO:0007669"/>
    <property type="project" value="UniProtKB-SubCell"/>
</dbReference>
<dbReference type="EMBL" id="AMRA01000027">
    <property type="protein sequence ID" value="EKF24891.1"/>
    <property type="molecule type" value="Genomic_DNA"/>
</dbReference>
<feature type="compositionally biased region" description="Basic and acidic residues" evidence="5">
    <location>
        <begin position="546"/>
        <end position="562"/>
    </location>
</feature>
<protein>
    <submittedName>
        <fullName evidence="7">Sugar (And other) transporter family protein</fullName>
    </submittedName>
</protein>
<gene>
    <name evidence="7" type="ORF">C731_1066</name>
</gene>
<dbReference type="PANTHER" id="PTHR42718">
    <property type="entry name" value="MAJOR FACILITATOR SUPERFAMILY MULTIDRUG TRANSPORTER MFSC"/>
    <property type="match status" value="1"/>
</dbReference>
<dbReference type="Gene3D" id="1.20.1250.20">
    <property type="entry name" value="MFS general substrate transporter like domains"/>
    <property type="match status" value="1"/>
</dbReference>
<keyword evidence="2 6" id="KW-0812">Transmembrane</keyword>
<dbReference type="STRING" id="1122247.GCA_000379865_03916"/>
<feature type="transmembrane region" description="Helical" evidence="6">
    <location>
        <begin position="182"/>
        <end position="201"/>
    </location>
</feature>
<feature type="transmembrane region" description="Helical" evidence="6">
    <location>
        <begin position="242"/>
        <end position="262"/>
    </location>
</feature>
<evidence type="ECO:0000256" key="1">
    <source>
        <dbReference type="ARBA" id="ARBA00004651"/>
    </source>
</evidence>